<comment type="similarity">
    <text evidence="1">Belongs to the ribonucleoside diphosphate reductase class-2 family.</text>
</comment>
<comment type="catalytic activity">
    <reaction evidence="5">
        <text>a 2'-deoxyribonucleoside 5'-diphosphate + [thioredoxin]-disulfide + H2O = a ribonucleoside 5'-diphosphate + [thioredoxin]-dithiol</text>
        <dbReference type="Rhea" id="RHEA:23252"/>
        <dbReference type="Rhea" id="RHEA-COMP:10698"/>
        <dbReference type="Rhea" id="RHEA-COMP:10700"/>
        <dbReference type="ChEBI" id="CHEBI:15377"/>
        <dbReference type="ChEBI" id="CHEBI:29950"/>
        <dbReference type="ChEBI" id="CHEBI:50058"/>
        <dbReference type="ChEBI" id="CHEBI:57930"/>
        <dbReference type="ChEBI" id="CHEBI:73316"/>
        <dbReference type="EC" id="1.17.4.1"/>
    </reaction>
</comment>
<evidence type="ECO:0000256" key="1">
    <source>
        <dbReference type="ARBA" id="ARBA00007405"/>
    </source>
</evidence>
<dbReference type="KEGG" id="emt:CPZ25_003255"/>
<dbReference type="GO" id="GO:0071897">
    <property type="term" value="P:DNA biosynthetic process"/>
    <property type="evidence" value="ECO:0007669"/>
    <property type="project" value="UniProtKB-KW"/>
</dbReference>
<reference evidence="7 8" key="1">
    <citation type="submission" date="2018-05" db="EMBL/GenBank/DDBJ databases">
        <title>Genome comparison of Eubacterium sp.</title>
        <authorList>
            <person name="Feng Y."/>
            <person name="Sanchez-Andrea I."/>
            <person name="Stams A.J.M."/>
            <person name="De Vos W.M."/>
        </authorList>
    </citation>
    <scope>NUCLEOTIDE SEQUENCE [LARGE SCALE GENOMIC DNA]</scope>
    <source>
        <strain evidence="7 8">YI</strain>
    </source>
</reference>
<evidence type="ECO:0000313" key="8">
    <source>
        <dbReference type="Proteomes" id="UP000218387"/>
    </source>
</evidence>
<dbReference type="InterPro" id="IPR024434">
    <property type="entry name" value="TSCPD_dom"/>
</dbReference>
<evidence type="ECO:0000256" key="4">
    <source>
        <dbReference type="ARBA" id="ARBA00022741"/>
    </source>
</evidence>
<gene>
    <name evidence="7" type="ORF">CPZ25_003255</name>
</gene>
<proteinExistence type="inferred from homology"/>
<dbReference type="Pfam" id="PF12637">
    <property type="entry name" value="TSCPD"/>
    <property type="match status" value="1"/>
</dbReference>
<keyword evidence="3" id="KW-0237">DNA synthesis</keyword>
<dbReference type="GO" id="GO:0000166">
    <property type="term" value="F:nucleotide binding"/>
    <property type="evidence" value="ECO:0007669"/>
    <property type="project" value="UniProtKB-KW"/>
</dbReference>
<evidence type="ECO:0000313" key="7">
    <source>
        <dbReference type="EMBL" id="QCT70375.1"/>
    </source>
</evidence>
<dbReference type="EC" id="1.17.4.1" evidence="2"/>
<protein>
    <recommendedName>
        <fullName evidence="2">ribonucleoside-diphosphate reductase</fullName>
        <ecNumber evidence="2">1.17.4.1</ecNumber>
    </recommendedName>
</protein>
<evidence type="ECO:0000259" key="6">
    <source>
        <dbReference type="Pfam" id="PF12637"/>
    </source>
</evidence>
<dbReference type="EMBL" id="CP029487">
    <property type="protein sequence ID" value="QCT70375.1"/>
    <property type="molecule type" value="Genomic_DNA"/>
</dbReference>
<sequence>MRYEYTTQGVCSRSISFDVEDGIIKNLEFMGGCNGNAKGISALVEGQRVEDVIPKLSGITCGYKTTSCPDQLSKALKALAQA</sequence>
<dbReference type="Proteomes" id="UP000218387">
    <property type="component" value="Chromosome"/>
</dbReference>
<evidence type="ECO:0000256" key="2">
    <source>
        <dbReference type="ARBA" id="ARBA00012274"/>
    </source>
</evidence>
<dbReference type="InterPro" id="IPR023806">
    <property type="entry name" value="CHP03905"/>
</dbReference>
<feature type="domain" description="TSCPD" evidence="6">
    <location>
        <begin position="4"/>
        <end position="78"/>
    </location>
</feature>
<evidence type="ECO:0000256" key="5">
    <source>
        <dbReference type="ARBA" id="ARBA00047754"/>
    </source>
</evidence>
<name>A0A4P9C707_EUBML</name>
<evidence type="ECO:0000256" key="3">
    <source>
        <dbReference type="ARBA" id="ARBA00022634"/>
    </source>
</evidence>
<dbReference type="AlphaFoldDB" id="A0A4P9C707"/>
<accession>A0A4P9C707</accession>
<organism evidence="7 8">
    <name type="scientific">Eubacterium maltosivorans</name>
    <dbReference type="NCBI Taxonomy" id="2041044"/>
    <lineage>
        <taxon>Bacteria</taxon>
        <taxon>Bacillati</taxon>
        <taxon>Bacillota</taxon>
        <taxon>Clostridia</taxon>
        <taxon>Eubacteriales</taxon>
        <taxon>Eubacteriaceae</taxon>
        <taxon>Eubacterium</taxon>
    </lineage>
</organism>
<keyword evidence="4" id="KW-0547">Nucleotide-binding</keyword>
<dbReference type="GO" id="GO:0004748">
    <property type="term" value="F:ribonucleoside-diphosphate reductase activity, thioredoxin disulfide as acceptor"/>
    <property type="evidence" value="ECO:0007669"/>
    <property type="project" value="UniProtKB-EC"/>
</dbReference>
<dbReference type="NCBIfam" id="TIGR03905">
    <property type="entry name" value="TIGR03905_4_Cys"/>
    <property type="match status" value="1"/>
</dbReference>
<keyword evidence="8" id="KW-1185">Reference proteome</keyword>
<dbReference type="RefSeq" id="WP_058694630.1">
    <property type="nucleotide sequence ID" value="NZ_CABJDW020000005.1"/>
</dbReference>